<evidence type="ECO:0000313" key="3">
    <source>
        <dbReference type="Proteomes" id="UP000659496"/>
    </source>
</evidence>
<accession>A0ABR8PKR7</accession>
<keyword evidence="3" id="KW-1185">Reference proteome</keyword>
<name>A0ABR8PKR7_9BACL</name>
<protein>
    <submittedName>
        <fullName evidence="2">Uncharacterized protein</fullName>
    </submittedName>
</protein>
<feature type="signal peptide" evidence="1">
    <location>
        <begin position="1"/>
        <end position="21"/>
    </location>
</feature>
<dbReference type="EMBL" id="JACSQY010000007">
    <property type="protein sequence ID" value="MBD7908771.1"/>
    <property type="molecule type" value="Genomic_DNA"/>
</dbReference>
<organism evidence="2 3">
    <name type="scientific">Sporosarcina gallistercoris</name>
    <dbReference type="NCBI Taxonomy" id="2762245"/>
    <lineage>
        <taxon>Bacteria</taxon>
        <taxon>Bacillati</taxon>
        <taxon>Bacillota</taxon>
        <taxon>Bacilli</taxon>
        <taxon>Bacillales</taxon>
        <taxon>Caryophanaceae</taxon>
        <taxon>Sporosarcina</taxon>
    </lineage>
</organism>
<feature type="chain" id="PRO_5045754416" evidence="1">
    <location>
        <begin position="22"/>
        <end position="221"/>
    </location>
</feature>
<sequence>MKKTLITAVSALLISTGGAQAATFAHADQNTNSQSSYAHVQQNSNYGQQVNQDITGLEEYVSIASVINPTSFTTRVTEDNVSKRVILFSDNYGRTQYKSVFVKKTGLLKVINLKGGVVLETTVKASTTAPAPAPAPEVKPDASLTKPANVISNLPEYKTLSAHVNLSTLTPVVVSDNYNNRTILLKDANGRGQFKSIYVKRTNMLKIINLKGGQIFYGAAQ</sequence>
<keyword evidence="1" id="KW-0732">Signal</keyword>
<dbReference type="Proteomes" id="UP000659496">
    <property type="component" value="Unassembled WGS sequence"/>
</dbReference>
<gene>
    <name evidence="2" type="ORF">H9659_10555</name>
</gene>
<evidence type="ECO:0000256" key="1">
    <source>
        <dbReference type="SAM" id="SignalP"/>
    </source>
</evidence>
<reference evidence="2 3" key="1">
    <citation type="submission" date="2020-08" db="EMBL/GenBank/DDBJ databases">
        <title>A Genomic Blueprint of the Chicken Gut Microbiome.</title>
        <authorList>
            <person name="Gilroy R."/>
            <person name="Ravi A."/>
            <person name="Getino M."/>
            <person name="Pursley I."/>
            <person name="Horton D.L."/>
            <person name="Alikhan N.-F."/>
            <person name="Baker D."/>
            <person name="Gharbi K."/>
            <person name="Hall N."/>
            <person name="Watson M."/>
            <person name="Adriaenssens E.M."/>
            <person name="Foster-Nyarko E."/>
            <person name="Jarju S."/>
            <person name="Secka A."/>
            <person name="Antonio M."/>
            <person name="Oren A."/>
            <person name="Chaudhuri R."/>
            <person name="La Ragione R.M."/>
            <person name="Hildebrand F."/>
            <person name="Pallen M.J."/>
        </authorList>
    </citation>
    <scope>NUCLEOTIDE SEQUENCE [LARGE SCALE GENOMIC DNA]</scope>
    <source>
        <strain evidence="2 3">Sa3CUA8</strain>
    </source>
</reference>
<evidence type="ECO:0000313" key="2">
    <source>
        <dbReference type="EMBL" id="MBD7908771.1"/>
    </source>
</evidence>
<dbReference type="RefSeq" id="WP_191690252.1">
    <property type="nucleotide sequence ID" value="NZ_JACSQY010000007.1"/>
</dbReference>
<proteinExistence type="predicted"/>
<comment type="caution">
    <text evidence="2">The sequence shown here is derived from an EMBL/GenBank/DDBJ whole genome shotgun (WGS) entry which is preliminary data.</text>
</comment>